<dbReference type="InterPro" id="IPR038348">
    <property type="entry name" value="SLED_sf"/>
</dbReference>
<feature type="repeat" description="MBT" evidence="5">
    <location>
        <begin position="140"/>
        <end position="243"/>
    </location>
</feature>
<evidence type="ECO:0000256" key="2">
    <source>
        <dbReference type="ARBA" id="ARBA00022491"/>
    </source>
</evidence>
<dbReference type="InterPro" id="IPR001660">
    <property type="entry name" value="SAM"/>
</dbReference>
<dbReference type="GO" id="GO:0003714">
    <property type="term" value="F:transcription corepressor activity"/>
    <property type="evidence" value="ECO:0007669"/>
    <property type="project" value="InterPro"/>
</dbReference>
<sequence length="784" mass="88700">NPARKPTTQRRHLNRTFYSFTRLYSMEEEADFNWEEYLEETGATAAPHTAFKHVDISLQSSFQPGMKLEVANKSSPDTYWVATIVTTCGQLLLLRFSGYGDDRKADFWCDVMTAELHPVGWCSQNNKTLQPPEAIKEKYSDWTDFLIQDLTGSRTAPANLLEGPLRGKNTVDLIVEGSVIEVRDLTDPSLYWAARVAQNIGGRLRLRHVGLQDDAHDTWLFYLDVRLRPLGWAQENRLSLEPPAELRGLKSALEWQEALEAARSEAQKHPLPLEVFKDHADLTKHSFRTGMKLEMVSPSEPFHICPVSVTQVYNEHYFQVTVDDLTPEATPLSLVCHSESPGILPVQWCLKNGIGLERPRGYLSQDFDWADYLKQSGTETAPDACFPDAWQSRGFAKDMWLEAVNPVRPAEVCVAQITQVRGRLLWLRLEGLPKSVPECIVDVESMDIFPVGWCETNAYLLTPPLKPVCKYPRISLSHALAPPQPVETIPLNLCEPIAMDTANGRYCCSRIYVNHRCFSGPYLNKGRIAELPQAVGPGKCTLVLKEVLSMLINAAYKPGRVLRELQDVEDQHWDCHEETLKAKYKGKTYRSSIRIVRLAEQIPDFCRKVCGKLQCCPNLFSPVQVTGQCPESCSMQTKTKYTYYYGKKKKLSKPFGGEESLEAKPTRRRKKRKAIFVQKKRRSSAVDYTPAGSPQVECSEAECQLVLERNPLEWSVEDVVTFITSTDCAALANIFQEQDIDGQALLLLTLPTVQECMELKLGPAIKLCHQIERVKVAFYAQYAN</sequence>
<dbReference type="InterPro" id="IPR037604">
    <property type="entry name" value="Scm-like-4MBT1/2_SAM"/>
</dbReference>
<dbReference type="SUPFAM" id="SSF47769">
    <property type="entry name" value="SAM/Pointed domain"/>
    <property type="match status" value="1"/>
</dbReference>
<gene>
    <name evidence="7" type="primary">sfmbt2</name>
</gene>
<dbReference type="Pfam" id="PF12140">
    <property type="entry name" value="SLED"/>
    <property type="match status" value="1"/>
</dbReference>
<dbReference type="InterPro" id="IPR050548">
    <property type="entry name" value="PcG_chromatin_remod_factors"/>
</dbReference>
<dbReference type="Pfam" id="PF02820">
    <property type="entry name" value="MBT"/>
    <property type="match status" value="4"/>
</dbReference>
<keyword evidence="4" id="KW-0539">Nucleus</keyword>
<evidence type="ECO:0000259" key="6">
    <source>
        <dbReference type="SMART" id="SM00454"/>
    </source>
</evidence>
<dbReference type="InterPro" id="IPR013761">
    <property type="entry name" value="SAM/pointed_sf"/>
</dbReference>
<dbReference type="GeneTree" id="ENSGT00940000158123"/>
<dbReference type="CDD" id="cd09581">
    <property type="entry name" value="SAM_Scm-like-4MBT1_2"/>
    <property type="match status" value="1"/>
</dbReference>
<comment type="subcellular location">
    <subcellularLocation>
        <location evidence="1">Nucleus</location>
    </subcellularLocation>
</comment>
<feature type="repeat" description="MBT" evidence="5">
    <location>
        <begin position="32"/>
        <end position="132"/>
    </location>
</feature>
<dbReference type="SUPFAM" id="SSF63748">
    <property type="entry name" value="Tudor/PWWP/MBT"/>
    <property type="match status" value="4"/>
</dbReference>
<evidence type="ECO:0000256" key="3">
    <source>
        <dbReference type="ARBA" id="ARBA00022737"/>
    </source>
</evidence>
<dbReference type="PANTHER" id="PTHR12247:SF62">
    <property type="entry name" value="SCM-LIKE WITH FOUR MBT DOMAINS PROTEIN 2"/>
    <property type="match status" value="1"/>
</dbReference>
<reference evidence="7" key="2">
    <citation type="submission" date="2025-08" db="UniProtKB">
        <authorList>
            <consortium name="Ensembl"/>
        </authorList>
    </citation>
    <scope>IDENTIFICATION</scope>
</reference>
<reference evidence="7" key="1">
    <citation type="submission" date="2020-07" db="EMBL/GenBank/DDBJ databases">
        <title>A long reads based de novo assembly of the rainbow trout Arlee double haploid line genome.</title>
        <authorList>
            <person name="Gao G."/>
            <person name="Palti Y."/>
        </authorList>
    </citation>
    <scope>NUCLEOTIDE SEQUENCE [LARGE SCALE GENOMIC DNA]</scope>
</reference>
<dbReference type="InterPro" id="IPR004092">
    <property type="entry name" value="Mbt"/>
</dbReference>
<dbReference type="SMART" id="SM00561">
    <property type="entry name" value="MBT"/>
    <property type="match status" value="4"/>
</dbReference>
<dbReference type="Gene3D" id="2.30.30.140">
    <property type="match status" value="4"/>
</dbReference>
<dbReference type="SMART" id="SM00454">
    <property type="entry name" value="SAM"/>
    <property type="match status" value="1"/>
</dbReference>
<reference evidence="7" key="3">
    <citation type="submission" date="2025-09" db="UniProtKB">
        <authorList>
            <consortium name="Ensembl"/>
        </authorList>
    </citation>
    <scope>IDENTIFICATION</scope>
</reference>
<dbReference type="AlphaFoldDB" id="A0A8C7W1S8"/>
<organism evidence="7 8">
    <name type="scientific">Oncorhynchus mykiss</name>
    <name type="common">Rainbow trout</name>
    <name type="synonym">Salmo gairdneri</name>
    <dbReference type="NCBI Taxonomy" id="8022"/>
    <lineage>
        <taxon>Eukaryota</taxon>
        <taxon>Metazoa</taxon>
        <taxon>Chordata</taxon>
        <taxon>Craniata</taxon>
        <taxon>Vertebrata</taxon>
        <taxon>Euteleostomi</taxon>
        <taxon>Actinopterygii</taxon>
        <taxon>Neopterygii</taxon>
        <taxon>Teleostei</taxon>
        <taxon>Protacanthopterygii</taxon>
        <taxon>Salmoniformes</taxon>
        <taxon>Salmonidae</taxon>
        <taxon>Salmoninae</taxon>
        <taxon>Oncorhynchus</taxon>
    </lineage>
</organism>
<keyword evidence="2" id="KW-0678">Repressor</keyword>
<dbReference type="Pfam" id="PF00536">
    <property type="entry name" value="SAM_1"/>
    <property type="match status" value="1"/>
</dbReference>
<dbReference type="Ensembl" id="ENSOMYT00000073398.2">
    <property type="protein sequence ID" value="ENSOMYP00000067386.2"/>
    <property type="gene ID" value="ENSOMYG00000030108.2"/>
</dbReference>
<evidence type="ECO:0000313" key="7">
    <source>
        <dbReference type="Ensembl" id="ENSOMYP00000067386.2"/>
    </source>
</evidence>
<protein>
    <submittedName>
        <fullName evidence="7">Scm like with four mbt domains 2</fullName>
    </submittedName>
</protein>
<feature type="repeat" description="MBT" evidence="5">
    <location>
        <begin position="253"/>
        <end position="359"/>
    </location>
</feature>
<keyword evidence="3" id="KW-0677">Repeat</keyword>
<dbReference type="Gene3D" id="1.10.150.50">
    <property type="entry name" value="Transcription Factor, Ets-1"/>
    <property type="match status" value="1"/>
</dbReference>
<feature type="domain" description="SAM" evidence="6">
    <location>
        <begin position="711"/>
        <end position="777"/>
    </location>
</feature>
<dbReference type="GO" id="GO:0005634">
    <property type="term" value="C:nucleus"/>
    <property type="evidence" value="ECO:0007669"/>
    <property type="project" value="UniProtKB-SubCell"/>
</dbReference>
<dbReference type="PANTHER" id="PTHR12247">
    <property type="entry name" value="POLYCOMB GROUP PROTEIN"/>
    <property type="match status" value="1"/>
</dbReference>
<dbReference type="Gene3D" id="3.90.1150.190">
    <property type="entry name" value="SLED domain"/>
    <property type="match status" value="1"/>
</dbReference>
<evidence type="ECO:0000313" key="8">
    <source>
        <dbReference type="Proteomes" id="UP000694395"/>
    </source>
</evidence>
<dbReference type="GO" id="GO:0042393">
    <property type="term" value="F:histone binding"/>
    <property type="evidence" value="ECO:0007669"/>
    <property type="project" value="InterPro"/>
</dbReference>
<dbReference type="PROSITE" id="PS51079">
    <property type="entry name" value="MBT"/>
    <property type="match status" value="4"/>
</dbReference>
<dbReference type="GO" id="GO:0003682">
    <property type="term" value="F:chromatin binding"/>
    <property type="evidence" value="ECO:0007669"/>
    <property type="project" value="TreeGrafter"/>
</dbReference>
<keyword evidence="8" id="KW-1185">Reference proteome</keyword>
<evidence type="ECO:0000256" key="1">
    <source>
        <dbReference type="ARBA" id="ARBA00004123"/>
    </source>
</evidence>
<accession>A0A8C7W1S8</accession>
<dbReference type="InterPro" id="IPR021987">
    <property type="entry name" value="SLED"/>
</dbReference>
<proteinExistence type="predicted"/>
<evidence type="ECO:0000256" key="5">
    <source>
        <dbReference type="PROSITE-ProRule" id="PRU00459"/>
    </source>
</evidence>
<feature type="repeat" description="MBT" evidence="5">
    <location>
        <begin position="367"/>
        <end position="464"/>
    </location>
</feature>
<evidence type="ECO:0000256" key="4">
    <source>
        <dbReference type="ARBA" id="ARBA00023242"/>
    </source>
</evidence>
<name>A0A8C7W1S8_ONCMY</name>
<dbReference type="Proteomes" id="UP000694395">
    <property type="component" value="Chromosome 21"/>
</dbReference>